<dbReference type="Pfam" id="PF12889">
    <property type="entry name" value="DUF3829"/>
    <property type="match status" value="1"/>
</dbReference>
<dbReference type="AlphaFoldDB" id="A0A0J5M0W6"/>
<gene>
    <name evidence="2" type="ORF">ABW06_19535</name>
</gene>
<protein>
    <recommendedName>
        <fullName evidence="4">DUF3829 domain-containing protein</fullName>
    </recommendedName>
</protein>
<dbReference type="PROSITE" id="PS51257">
    <property type="entry name" value="PROKAR_LIPOPROTEIN"/>
    <property type="match status" value="1"/>
</dbReference>
<dbReference type="Proteomes" id="UP000036196">
    <property type="component" value="Unassembled WGS sequence"/>
</dbReference>
<dbReference type="RefSeq" id="WP_048280212.1">
    <property type="nucleotide sequence ID" value="NZ_LDZF01000024.1"/>
</dbReference>
<name>A0A0J5M0W6_PLUGE</name>
<dbReference type="EMBL" id="LDZF01000024">
    <property type="protein sequence ID" value="KMK11832.1"/>
    <property type="molecule type" value="Genomic_DNA"/>
</dbReference>
<feature type="coiled-coil region" evidence="1">
    <location>
        <begin position="221"/>
        <end position="248"/>
    </location>
</feature>
<keyword evidence="1" id="KW-0175">Coiled coil</keyword>
<comment type="caution">
    <text evidence="2">The sequence shown here is derived from an EMBL/GenBank/DDBJ whole genome shotgun (WGS) entry which is preliminary data.</text>
</comment>
<keyword evidence="3" id="KW-1185">Reference proteome</keyword>
<dbReference type="InterPro" id="IPR024291">
    <property type="entry name" value="DUF3829"/>
</dbReference>
<reference evidence="2 3" key="1">
    <citation type="submission" date="2015-05" db="EMBL/GenBank/DDBJ databases">
        <title>Genome sequences of Pluralibacter gergoviae.</title>
        <authorList>
            <person name="Greninger A.L."/>
            <person name="Miller S."/>
        </authorList>
    </citation>
    <scope>NUCLEOTIDE SEQUENCE [LARGE SCALE GENOMIC DNA]</scope>
    <source>
        <strain evidence="2 3">JS81F13</strain>
    </source>
</reference>
<evidence type="ECO:0000256" key="1">
    <source>
        <dbReference type="SAM" id="Coils"/>
    </source>
</evidence>
<evidence type="ECO:0000313" key="3">
    <source>
        <dbReference type="Proteomes" id="UP000036196"/>
    </source>
</evidence>
<sequence length="296" mass="33415">MKKIIISMFLSSLLLTGCDQKSDDSAKTSTASEATESESGNINSYVEIYNQLVGIMGLQEAKTKYENQHIESISKDRGVSFPRLNYDYINEQFAAAEKTKGVSPELSSAGKDLRQKINLLQQDYNQFNIYYESGEYKTDNLAKGKAADASIKKHFEEAMISFNKYQDALNQVYKKEKADQLEKLKQSGDLYAYHTAASLNAAEELVNVFKSEDDLKNAEKQKEADAIADRLQQELSALNTESIKRKEKSPDAPTNSTLNNLMSCLKYYREFKETGDQSDYQFMVDGYNQAVFSSSH</sequence>
<proteinExistence type="predicted"/>
<accession>A0A0J5M0W6</accession>
<evidence type="ECO:0008006" key="4">
    <source>
        <dbReference type="Google" id="ProtNLM"/>
    </source>
</evidence>
<organism evidence="2 3">
    <name type="scientific">Pluralibacter gergoviae</name>
    <name type="common">Enterobacter gergoviae</name>
    <dbReference type="NCBI Taxonomy" id="61647"/>
    <lineage>
        <taxon>Bacteria</taxon>
        <taxon>Pseudomonadati</taxon>
        <taxon>Pseudomonadota</taxon>
        <taxon>Gammaproteobacteria</taxon>
        <taxon>Enterobacterales</taxon>
        <taxon>Enterobacteriaceae</taxon>
        <taxon>Pluralibacter</taxon>
    </lineage>
</organism>
<dbReference type="PATRIC" id="fig|61647.15.peg.2466"/>
<evidence type="ECO:0000313" key="2">
    <source>
        <dbReference type="EMBL" id="KMK11832.1"/>
    </source>
</evidence>